<reference evidence="2" key="2">
    <citation type="submission" date="2020-03" db="EMBL/GenBank/DDBJ databases">
        <title>Flavobacteriaceae bacterium strain TP-CH-4, a member of the family Flavobacteriaceae isolated from a deep-sea seamount.</title>
        <authorList>
            <person name="Zhang D.-C."/>
        </authorList>
    </citation>
    <scope>NUCLEOTIDE SEQUENCE</scope>
    <source>
        <strain evidence="2">TP-CH-4</strain>
    </source>
</reference>
<protein>
    <recommendedName>
        <fullName evidence="4">Secreted protein</fullName>
    </recommendedName>
</protein>
<keyword evidence="3" id="KW-1185">Reference proteome</keyword>
<sequence>MRPLRFFLVFSLLPFLGAAQTDIPTAKPLKIEAANKLDTKGKEQKGTPLKIPSVVGDAPEINLEDPNARKPVKMLPDRKLVQAGTGMKIDPKVGPRNAKEGSSDFFGNMYLGDVKNNGKFVGIVCRDHEYVDGDRVKIVHNDRVIDPNTLLTGSFKGINVDLEVGFNRLDFVALNEGSSSPNTAQVDVYDDQGNLIYSNKWLLSSGSKATLIITKEAEEEE</sequence>
<evidence type="ECO:0008006" key="4">
    <source>
        <dbReference type="Google" id="ProtNLM"/>
    </source>
</evidence>
<keyword evidence="1" id="KW-0732">Signal</keyword>
<dbReference type="AlphaFoldDB" id="A0A967ASF6"/>
<reference evidence="2" key="1">
    <citation type="submission" date="2019-07" db="EMBL/GenBank/DDBJ databases">
        <authorList>
            <person name="De-Chao Zhang Q."/>
        </authorList>
    </citation>
    <scope>NUCLEOTIDE SEQUENCE</scope>
    <source>
        <strain evidence="2">TP-CH-4</strain>
    </source>
</reference>
<accession>A0A967ASF6</accession>
<dbReference type="Proteomes" id="UP000707206">
    <property type="component" value="Unassembled WGS sequence"/>
</dbReference>
<evidence type="ECO:0000313" key="2">
    <source>
        <dbReference type="EMBL" id="NHF58625.1"/>
    </source>
</evidence>
<feature type="chain" id="PRO_5036938115" description="Secreted protein" evidence="1">
    <location>
        <begin position="19"/>
        <end position="221"/>
    </location>
</feature>
<gene>
    <name evidence="2" type="ORF">FK220_004700</name>
</gene>
<dbReference type="EMBL" id="VIKU02000001">
    <property type="protein sequence ID" value="NHF58625.1"/>
    <property type="molecule type" value="Genomic_DNA"/>
</dbReference>
<dbReference type="RefSeq" id="WP_152573107.1">
    <property type="nucleotide sequence ID" value="NZ_VIKU02000001.1"/>
</dbReference>
<comment type="caution">
    <text evidence="2">The sequence shown here is derived from an EMBL/GenBank/DDBJ whole genome shotgun (WGS) entry which is preliminary data.</text>
</comment>
<evidence type="ECO:0000313" key="3">
    <source>
        <dbReference type="Proteomes" id="UP000707206"/>
    </source>
</evidence>
<feature type="signal peptide" evidence="1">
    <location>
        <begin position="1"/>
        <end position="18"/>
    </location>
</feature>
<organism evidence="2 3">
    <name type="scientific">Pelagihabitans pacificus</name>
    <dbReference type="NCBI Taxonomy" id="2696054"/>
    <lineage>
        <taxon>Bacteria</taxon>
        <taxon>Pseudomonadati</taxon>
        <taxon>Bacteroidota</taxon>
        <taxon>Flavobacteriia</taxon>
        <taxon>Flavobacteriales</taxon>
        <taxon>Flavobacteriaceae</taxon>
        <taxon>Pelagihabitans</taxon>
    </lineage>
</organism>
<name>A0A967ASF6_9FLAO</name>
<proteinExistence type="predicted"/>
<evidence type="ECO:0000256" key="1">
    <source>
        <dbReference type="SAM" id="SignalP"/>
    </source>
</evidence>